<name>A0A843ARU1_METFO</name>
<evidence type="ECO:0000313" key="1">
    <source>
        <dbReference type="EMBL" id="MBF4474273.1"/>
    </source>
</evidence>
<accession>A0A843ARU1</accession>
<evidence type="ECO:0000313" key="2">
    <source>
        <dbReference type="Proteomes" id="UP000606900"/>
    </source>
</evidence>
<comment type="caution">
    <text evidence="1">The sequence shown here is derived from an EMBL/GenBank/DDBJ whole genome shotgun (WGS) entry which is preliminary data.</text>
</comment>
<reference evidence="1" key="1">
    <citation type="submission" date="2020-10" db="EMBL/GenBank/DDBJ databases">
        <title>Dehalococcoides mccartyi of a TCE/Cr reducing biochatode.</title>
        <authorList>
            <person name="Matturro B."/>
        </authorList>
    </citation>
    <scope>NUCLEOTIDE SEQUENCE</scope>
    <source>
        <strain evidence="1">Bin2</strain>
    </source>
</reference>
<dbReference type="EMBL" id="JADIIL010000011">
    <property type="protein sequence ID" value="MBF4474273.1"/>
    <property type="molecule type" value="Genomic_DNA"/>
</dbReference>
<dbReference type="AlphaFoldDB" id="A0A843ARU1"/>
<organism evidence="1 2">
    <name type="scientific">Methanobacterium formicicum</name>
    <dbReference type="NCBI Taxonomy" id="2162"/>
    <lineage>
        <taxon>Archaea</taxon>
        <taxon>Methanobacteriati</taxon>
        <taxon>Methanobacteriota</taxon>
        <taxon>Methanomada group</taxon>
        <taxon>Methanobacteria</taxon>
        <taxon>Methanobacteriales</taxon>
        <taxon>Methanobacteriaceae</taxon>
        <taxon>Methanobacterium</taxon>
    </lineage>
</organism>
<proteinExistence type="predicted"/>
<protein>
    <submittedName>
        <fullName evidence="1">Uncharacterized protein</fullName>
    </submittedName>
</protein>
<sequence length="62" mass="6860">MNDVFCNELEGKSVAIEFVNGDYKKGRIVAFHPNGYIILRDSTGYQGLIPTTSINAILLGRE</sequence>
<dbReference type="Proteomes" id="UP000606900">
    <property type="component" value="Unassembled WGS sequence"/>
</dbReference>
<gene>
    <name evidence="1" type="ORF">ISP06_02215</name>
</gene>
<dbReference type="RefSeq" id="WP_276698307.1">
    <property type="nucleotide sequence ID" value="NZ_JADIIL010000011.1"/>
</dbReference>